<name>A0A9Q1JPH7_9CARY</name>
<dbReference type="Proteomes" id="UP001153076">
    <property type="component" value="Unassembled WGS sequence"/>
</dbReference>
<protein>
    <submittedName>
        <fullName evidence="2">Uncharacterized protein</fullName>
    </submittedName>
</protein>
<sequence length="215" mass="23899">MRSSRAILSLLSYGEGKRGRPRFVPNTADLLESTPPNSTLMMQTSDASAKSPGTLLNDLSRSCANSEAPTQSPTTPVAQVPPTSSYASLVDPDDGTSLNFVPATLINGKKCAKLEKADIFPDIDYWKNAVLCSVMGANPPFAVMESYMNRIRRGIEILKVLLRALRLTSRKLNGDHYADLHEQQAKHHVLEQIQMQLFKDPFNKDLQAQEEKRRE</sequence>
<dbReference type="OrthoDB" id="425619at2759"/>
<keyword evidence="3" id="KW-1185">Reference proteome</keyword>
<proteinExistence type="predicted"/>
<evidence type="ECO:0000256" key="1">
    <source>
        <dbReference type="SAM" id="MobiDB-lite"/>
    </source>
</evidence>
<organism evidence="2 3">
    <name type="scientific">Carnegiea gigantea</name>
    <dbReference type="NCBI Taxonomy" id="171969"/>
    <lineage>
        <taxon>Eukaryota</taxon>
        <taxon>Viridiplantae</taxon>
        <taxon>Streptophyta</taxon>
        <taxon>Embryophyta</taxon>
        <taxon>Tracheophyta</taxon>
        <taxon>Spermatophyta</taxon>
        <taxon>Magnoliopsida</taxon>
        <taxon>eudicotyledons</taxon>
        <taxon>Gunneridae</taxon>
        <taxon>Pentapetalae</taxon>
        <taxon>Caryophyllales</taxon>
        <taxon>Cactineae</taxon>
        <taxon>Cactaceae</taxon>
        <taxon>Cactoideae</taxon>
        <taxon>Echinocereeae</taxon>
        <taxon>Carnegiea</taxon>
    </lineage>
</organism>
<comment type="caution">
    <text evidence="2">The sequence shown here is derived from an EMBL/GenBank/DDBJ whole genome shotgun (WGS) entry which is preliminary data.</text>
</comment>
<dbReference type="EMBL" id="JAKOGI010000988">
    <property type="protein sequence ID" value="KAJ8428619.1"/>
    <property type="molecule type" value="Genomic_DNA"/>
</dbReference>
<gene>
    <name evidence="2" type="ORF">Cgig2_009145</name>
</gene>
<evidence type="ECO:0000313" key="3">
    <source>
        <dbReference type="Proteomes" id="UP001153076"/>
    </source>
</evidence>
<evidence type="ECO:0000313" key="2">
    <source>
        <dbReference type="EMBL" id="KAJ8428619.1"/>
    </source>
</evidence>
<feature type="compositionally biased region" description="Polar residues" evidence="1">
    <location>
        <begin position="34"/>
        <end position="48"/>
    </location>
</feature>
<reference evidence="2" key="1">
    <citation type="submission" date="2022-04" db="EMBL/GenBank/DDBJ databases">
        <title>Carnegiea gigantea Genome sequencing and assembly v2.</title>
        <authorList>
            <person name="Copetti D."/>
            <person name="Sanderson M.J."/>
            <person name="Burquez A."/>
            <person name="Wojciechowski M.F."/>
        </authorList>
    </citation>
    <scope>NUCLEOTIDE SEQUENCE</scope>
    <source>
        <strain evidence="2">SGP5-SGP5p</strain>
        <tissue evidence="2">Aerial part</tissue>
    </source>
</reference>
<feature type="region of interest" description="Disordered" evidence="1">
    <location>
        <begin position="34"/>
        <end position="90"/>
    </location>
</feature>
<accession>A0A9Q1JPH7</accession>
<feature type="compositionally biased region" description="Polar residues" evidence="1">
    <location>
        <begin position="57"/>
        <end position="87"/>
    </location>
</feature>
<dbReference type="AlphaFoldDB" id="A0A9Q1JPH7"/>